<dbReference type="AlphaFoldDB" id="A0A0E0EID3"/>
<feature type="domain" description="KIB1-4 beta-propeller" evidence="2">
    <location>
        <begin position="457"/>
        <end position="609"/>
    </location>
</feature>
<sequence>MHHRLASLAVSPSSPRHATPRRTTPRHAEKPRSSKPLAAARASPAHHPRRAAMQVFHVVRLRNLWEETYITADEDGRSAYHYDPGRRPSHEAIWAVQLAVAGEPPTQYVLLRGAYGRYLGAPDAVERHWPLSCCWPAPVVGQRDFDQPVVDAIMWRAVRRTGHVVCLHDKSGRYLRGKLMSTLVCGGRPSLTVGDGRLSDDEKELRWEVRPVLPSPGRPELPIATEADLAELFVKICFPPRRREIQFVAPDGDGNIVWDSFQYQGRSVQLLRNELENRVGYAITVCVRAGSPRCSSTCLAAGRPCTSSLSGATAKEKEEKAAAAEGADLLCSLLEQGRLASPAWPPAAQPSDHPMIDRDRWNPTGAPAGMRALVWFANTVALVLLAFFVVPLVPRCNSIEEEATAVADWTALLEDVVITVMGYLADPDDLVRSGAPPWLLYSCDAYGPTAAALYCPATGKSLRIPLPAALLDGRPVIGASQGWLVTVDEAPNLHLVLVNPITGATAALPPITSHHNVERFTSRKGEGMGVVLSRSPVEGSACVALLLHRPDGDVSFARVGDERWTPVAYPGQAWSTGCRHAIYNDADGLFYTLRYDGSVYAIDVPRAAAASSPPATREVMRRGHAERSSSSATACFPAEHFPALKPGCAYLADDHELVSVRKHCRRDIGRWDMKRGQMERLSGEDDVAAPSQPWLNWPTPSLSNVLARQPMMEVFQEVEFAALRIWKSGSYLHADEDGRSVYVGSLPRDGGGDSRHCAVWAVEPPIDAAAPLPHR</sequence>
<protein>
    <recommendedName>
        <fullName evidence="6">DUF569 domain-containing protein</fullName>
    </recommendedName>
</protein>
<evidence type="ECO:0000259" key="2">
    <source>
        <dbReference type="Pfam" id="PF03478"/>
    </source>
</evidence>
<dbReference type="EnsemblPlants" id="OMERI08G04110.1">
    <property type="protein sequence ID" value="OMERI08G04110.1"/>
    <property type="gene ID" value="OMERI08G04110"/>
</dbReference>
<feature type="domain" description="DUF569" evidence="3">
    <location>
        <begin position="242"/>
        <end position="291"/>
    </location>
</feature>
<dbReference type="Pfam" id="PF22932">
    <property type="entry name" value="Ubiq_DUF_assoc"/>
    <property type="match status" value="1"/>
</dbReference>
<organism evidence="4">
    <name type="scientific">Oryza meridionalis</name>
    <dbReference type="NCBI Taxonomy" id="40149"/>
    <lineage>
        <taxon>Eukaryota</taxon>
        <taxon>Viridiplantae</taxon>
        <taxon>Streptophyta</taxon>
        <taxon>Embryophyta</taxon>
        <taxon>Tracheophyta</taxon>
        <taxon>Spermatophyta</taxon>
        <taxon>Magnoliopsida</taxon>
        <taxon>Liliopsida</taxon>
        <taxon>Poales</taxon>
        <taxon>Poaceae</taxon>
        <taxon>BOP clade</taxon>
        <taxon>Oryzoideae</taxon>
        <taxon>Oryzeae</taxon>
        <taxon>Oryzinae</taxon>
        <taxon>Oryza</taxon>
    </lineage>
</organism>
<evidence type="ECO:0000259" key="3">
    <source>
        <dbReference type="Pfam" id="PF22932"/>
    </source>
</evidence>
<dbReference type="PANTHER" id="PTHR31205">
    <property type="entry name" value="ACTIN CROSS-LINKING PROTEIN (DUF569)"/>
    <property type="match status" value="1"/>
</dbReference>
<reference evidence="4" key="2">
    <citation type="submission" date="2018-05" db="EMBL/GenBank/DDBJ databases">
        <title>OmerRS3 (Oryza meridionalis Reference Sequence Version 3).</title>
        <authorList>
            <person name="Zhang J."/>
            <person name="Kudrna D."/>
            <person name="Lee S."/>
            <person name="Talag J."/>
            <person name="Welchert J."/>
            <person name="Wing R.A."/>
        </authorList>
    </citation>
    <scope>NUCLEOTIDE SEQUENCE [LARGE SCALE GENOMIC DNA]</scope>
    <source>
        <strain evidence="4">cv. OR44</strain>
    </source>
</reference>
<evidence type="ECO:0000313" key="5">
    <source>
        <dbReference type="Proteomes" id="UP000008021"/>
    </source>
</evidence>
<dbReference type="STRING" id="40149.A0A0E0EID3"/>
<dbReference type="PANTHER" id="PTHR31205:SF39">
    <property type="entry name" value="OS08G0164400 PROTEIN"/>
    <property type="match status" value="1"/>
</dbReference>
<dbReference type="InterPro" id="IPR008999">
    <property type="entry name" value="Actin-crosslinking"/>
</dbReference>
<dbReference type="InterPro" id="IPR054726">
    <property type="entry name" value="Ubiq_DUF569-assoc"/>
</dbReference>
<keyword evidence="5" id="KW-1185">Reference proteome</keyword>
<dbReference type="SUPFAM" id="SSF50405">
    <property type="entry name" value="Actin-crosslinking proteins"/>
    <property type="match status" value="1"/>
</dbReference>
<evidence type="ECO:0008006" key="6">
    <source>
        <dbReference type="Google" id="ProtNLM"/>
    </source>
</evidence>
<proteinExistence type="predicted"/>
<dbReference type="Proteomes" id="UP000008021">
    <property type="component" value="Chromosome 8"/>
</dbReference>
<name>A0A0E0EID3_9ORYZ</name>
<reference evidence="4" key="1">
    <citation type="submission" date="2015-04" db="UniProtKB">
        <authorList>
            <consortium name="EnsemblPlants"/>
        </authorList>
    </citation>
    <scope>IDENTIFICATION</scope>
</reference>
<dbReference type="InterPro" id="IPR005174">
    <property type="entry name" value="KIB1-4_b-propeller"/>
</dbReference>
<dbReference type="Gramene" id="OMERI08G04110.1">
    <property type="protein sequence ID" value="OMERI08G04110.1"/>
    <property type="gene ID" value="OMERI08G04110"/>
</dbReference>
<dbReference type="Pfam" id="PF03478">
    <property type="entry name" value="Beta-prop_KIB1-4"/>
    <property type="match status" value="1"/>
</dbReference>
<feature type="region of interest" description="Disordered" evidence="1">
    <location>
        <begin position="1"/>
        <end position="48"/>
    </location>
</feature>
<feature type="compositionally biased region" description="Low complexity" evidence="1">
    <location>
        <begin position="34"/>
        <end position="43"/>
    </location>
</feature>
<evidence type="ECO:0000256" key="1">
    <source>
        <dbReference type="SAM" id="MobiDB-lite"/>
    </source>
</evidence>
<evidence type="ECO:0000313" key="4">
    <source>
        <dbReference type="EnsemblPlants" id="OMERI08G04110.1"/>
    </source>
</evidence>
<accession>A0A0E0EID3</accession>
<dbReference type="HOGENOM" id="CLU_361086_0_0_1"/>